<feature type="transmembrane region" description="Helical" evidence="2">
    <location>
        <begin position="31"/>
        <end position="53"/>
    </location>
</feature>
<name>A0ABP0D4K0_9PEZI</name>
<reference evidence="3 4" key="1">
    <citation type="submission" date="2024-01" db="EMBL/GenBank/DDBJ databases">
        <authorList>
            <person name="Allen C."/>
            <person name="Tagirdzhanova G."/>
        </authorList>
    </citation>
    <scope>NUCLEOTIDE SEQUENCE [LARGE SCALE GENOMIC DNA]</scope>
    <source>
        <strain evidence="3 4">CBS 573.63</strain>
    </source>
</reference>
<evidence type="ECO:0000313" key="4">
    <source>
        <dbReference type="Proteomes" id="UP001642501"/>
    </source>
</evidence>
<feature type="region of interest" description="Disordered" evidence="1">
    <location>
        <begin position="1"/>
        <end position="28"/>
    </location>
</feature>
<proteinExistence type="predicted"/>
<evidence type="ECO:0000256" key="2">
    <source>
        <dbReference type="SAM" id="Phobius"/>
    </source>
</evidence>
<evidence type="ECO:0000256" key="1">
    <source>
        <dbReference type="SAM" id="MobiDB-lite"/>
    </source>
</evidence>
<protein>
    <submittedName>
        <fullName evidence="3">Uncharacterized protein</fullName>
    </submittedName>
</protein>
<evidence type="ECO:0000313" key="3">
    <source>
        <dbReference type="EMBL" id="CAK7262588.1"/>
    </source>
</evidence>
<dbReference type="Proteomes" id="UP001642501">
    <property type="component" value="Unassembled WGS sequence"/>
</dbReference>
<dbReference type="EMBL" id="CAWUOM010000001">
    <property type="protein sequence ID" value="CAK7262588.1"/>
    <property type="molecule type" value="Genomic_DNA"/>
</dbReference>
<keyword evidence="4" id="KW-1185">Reference proteome</keyword>
<organism evidence="3 4">
    <name type="scientific">Sporothrix epigloea</name>
    <dbReference type="NCBI Taxonomy" id="1892477"/>
    <lineage>
        <taxon>Eukaryota</taxon>
        <taxon>Fungi</taxon>
        <taxon>Dikarya</taxon>
        <taxon>Ascomycota</taxon>
        <taxon>Pezizomycotina</taxon>
        <taxon>Sordariomycetes</taxon>
        <taxon>Sordariomycetidae</taxon>
        <taxon>Ophiostomatales</taxon>
        <taxon>Ophiostomataceae</taxon>
        <taxon>Sporothrix</taxon>
    </lineage>
</organism>
<feature type="transmembrane region" description="Helical" evidence="2">
    <location>
        <begin position="246"/>
        <end position="266"/>
    </location>
</feature>
<feature type="transmembrane region" description="Helical" evidence="2">
    <location>
        <begin position="348"/>
        <end position="370"/>
    </location>
</feature>
<comment type="caution">
    <text evidence="3">The sequence shown here is derived from an EMBL/GenBank/DDBJ whole genome shotgun (WGS) entry which is preliminary data.</text>
</comment>
<feature type="transmembrane region" description="Helical" evidence="2">
    <location>
        <begin position="179"/>
        <end position="202"/>
    </location>
</feature>
<gene>
    <name evidence="3" type="ORF">SEPCBS57363_000143</name>
</gene>
<keyword evidence="2" id="KW-0812">Transmembrane</keyword>
<sequence length="386" mass="42369">MAAIVQRRWREAGKPNDGAGRGSSARESEPASAVVTSSFFFIPTVVFTGVGFFPPWSGKAGRRNYDRIWPRRSRQHDAADLLVQALLTPTDEHDEGDECLLGHARAVLQASVFRHGTAAAIPYFAVAVVLNHARRTLWFGSAAVGFFARPQPLDDWRLLLARPDVFLEEMVRMVGKRSFIMSLLQKTAWDLVAGGLAATFLLSGHIPRSRLRRTLSCRAKDVAATVFLVWLASCIEYAVAQASTTLALGTALGLMAASPSTSGLLVRELKSGMAVQSLGFLSFLGILGSLGIQLLFVWRQMVVFPWTGLVPMIAQSARRPLDQPGVLLSLLVAVLAMDTLLRYRSRLYILIEMSGFFLFLGYGTLSAMVIEADRRMTKRGFMACSK</sequence>
<keyword evidence="2" id="KW-1133">Transmembrane helix</keyword>
<feature type="transmembrane region" description="Helical" evidence="2">
    <location>
        <begin position="278"/>
        <end position="301"/>
    </location>
</feature>
<accession>A0ABP0D4K0</accession>
<keyword evidence="2" id="KW-0472">Membrane</keyword>
<feature type="transmembrane region" description="Helical" evidence="2">
    <location>
        <begin position="222"/>
        <end position="240"/>
    </location>
</feature>